<evidence type="ECO:0000256" key="2">
    <source>
        <dbReference type="SAM" id="MobiDB-lite"/>
    </source>
</evidence>
<feature type="region of interest" description="Disordered" evidence="2">
    <location>
        <begin position="559"/>
        <end position="661"/>
    </location>
</feature>
<feature type="compositionally biased region" description="Basic and acidic residues" evidence="2">
    <location>
        <begin position="605"/>
        <end position="615"/>
    </location>
</feature>
<protein>
    <submittedName>
        <fullName evidence="3">Uncharacterized protein</fullName>
    </submittedName>
</protein>
<feature type="compositionally biased region" description="Basic and acidic residues" evidence="2">
    <location>
        <begin position="344"/>
        <end position="355"/>
    </location>
</feature>
<dbReference type="AlphaFoldDB" id="A0A182P2D2"/>
<evidence type="ECO:0000313" key="4">
    <source>
        <dbReference type="Proteomes" id="UP000075885"/>
    </source>
</evidence>
<keyword evidence="4" id="KW-1185">Reference proteome</keyword>
<feature type="compositionally biased region" description="Acidic residues" evidence="2">
    <location>
        <begin position="563"/>
        <end position="582"/>
    </location>
</feature>
<feature type="coiled-coil region" evidence="1">
    <location>
        <begin position="408"/>
        <end position="435"/>
    </location>
</feature>
<dbReference type="VEuPathDB" id="VectorBase:AEPI001066"/>
<organism evidence="3 4">
    <name type="scientific">Anopheles epiroticus</name>
    <dbReference type="NCBI Taxonomy" id="199890"/>
    <lineage>
        <taxon>Eukaryota</taxon>
        <taxon>Metazoa</taxon>
        <taxon>Ecdysozoa</taxon>
        <taxon>Arthropoda</taxon>
        <taxon>Hexapoda</taxon>
        <taxon>Insecta</taxon>
        <taxon>Pterygota</taxon>
        <taxon>Neoptera</taxon>
        <taxon>Endopterygota</taxon>
        <taxon>Diptera</taxon>
        <taxon>Nematocera</taxon>
        <taxon>Culicoidea</taxon>
        <taxon>Culicidae</taxon>
        <taxon>Anophelinae</taxon>
        <taxon>Anopheles</taxon>
    </lineage>
</organism>
<feature type="compositionally biased region" description="Low complexity" evidence="2">
    <location>
        <begin position="206"/>
        <end position="254"/>
    </location>
</feature>
<feature type="compositionally biased region" description="Basic and acidic residues" evidence="2">
    <location>
        <begin position="66"/>
        <end position="88"/>
    </location>
</feature>
<keyword evidence="1" id="KW-0175">Coiled coil</keyword>
<reference evidence="4" key="1">
    <citation type="submission" date="2013-03" db="EMBL/GenBank/DDBJ databases">
        <title>The Genome Sequence of Anopheles epiroticus epiroticus2.</title>
        <authorList>
            <consortium name="The Broad Institute Genomics Platform"/>
            <person name="Neafsey D.E."/>
            <person name="Howell P."/>
            <person name="Walker B."/>
            <person name="Young S.K."/>
            <person name="Zeng Q."/>
            <person name="Gargeya S."/>
            <person name="Fitzgerald M."/>
            <person name="Haas B."/>
            <person name="Abouelleil A."/>
            <person name="Allen A.W."/>
            <person name="Alvarado L."/>
            <person name="Arachchi H.M."/>
            <person name="Berlin A.M."/>
            <person name="Chapman S.B."/>
            <person name="Gainer-Dewar J."/>
            <person name="Goldberg J."/>
            <person name="Griggs A."/>
            <person name="Gujja S."/>
            <person name="Hansen M."/>
            <person name="Howarth C."/>
            <person name="Imamovic A."/>
            <person name="Ireland A."/>
            <person name="Larimer J."/>
            <person name="McCowan C."/>
            <person name="Murphy C."/>
            <person name="Pearson M."/>
            <person name="Poon T.W."/>
            <person name="Priest M."/>
            <person name="Roberts A."/>
            <person name="Saif S."/>
            <person name="Shea T."/>
            <person name="Sisk P."/>
            <person name="Sykes S."/>
            <person name="Wortman J."/>
            <person name="Nusbaum C."/>
            <person name="Birren B."/>
        </authorList>
    </citation>
    <scope>NUCLEOTIDE SEQUENCE [LARGE SCALE GENOMIC DNA]</scope>
    <source>
        <strain evidence="4">Epiroticus2</strain>
    </source>
</reference>
<feature type="compositionally biased region" description="Basic and acidic residues" evidence="2">
    <location>
        <begin position="124"/>
        <end position="140"/>
    </location>
</feature>
<reference evidence="3" key="2">
    <citation type="submission" date="2020-05" db="UniProtKB">
        <authorList>
            <consortium name="EnsemblMetazoa"/>
        </authorList>
    </citation>
    <scope>IDENTIFICATION</scope>
    <source>
        <strain evidence="3">Epiroticus2</strain>
    </source>
</reference>
<feature type="compositionally biased region" description="Low complexity" evidence="2">
    <location>
        <begin position="181"/>
        <end position="190"/>
    </location>
</feature>
<name>A0A182P2D2_9DIPT</name>
<sequence length="661" mass="70443">MAESKQTVLLEPEPESQREEKGKVSSPRLESVTSALDTEKDTVDKGLADCSSSTTPVPSNEDVVGEADKKEHVTIKQKEEKEEVKVDFAENDGPEDPPVKKEEGETEAPVQEPEEIIASEPAPVEEKQPEKEEEEAKEKVTPATMKLQQNVDDVAGDGRGEGASEDAESAVSNGEPKKAAEVAGAAVELVGESRKRSQDHSRRSRSSSGSSTTSSSSNSSSSNGNSIGAGASSTSGNSGTSSNSNSDSEGVSSAKKVKLEQVPQTVDAKTEEMETAVEEPVESLKGSDEKEAVEGVSTSTVEDKPVAIAGEEEKVKKEQEEKEVGSSSQQPAESPAETVASECIRAEEHKEKQTNEEEVDQAETLLLPPPPPPPSAPPVPRMVPDVTRPTTTGGKVSAVAPVLERPDSARLTADLQSCQRQLAEVRSKYDVTRKELHATKRKLKRMTVRLGNMTTGNGGSVASAVIVGGSSPHVLTVGPSAADDDRNRKWREPMIVAAMKIKNAMGIQAYKSLIKDGELLLPSLRTITRYLESLRKAGGGGAGAAGAAVGVAHPASKVTASMEMDEVPEEDDDDDEHEDGAEEMVAKTGSKKKQTKANGAIAGRTVDHNRNEQRRHPAYGSQHQRYNVPDVQDIKTEQQDPVSFTGKWPSSVSGRDRCVGH</sequence>
<evidence type="ECO:0000313" key="3">
    <source>
        <dbReference type="EnsemblMetazoa" id="AEPI001066-PA"/>
    </source>
</evidence>
<feature type="compositionally biased region" description="Basic and acidic residues" evidence="2">
    <location>
        <begin position="37"/>
        <end position="47"/>
    </location>
</feature>
<accession>A0A182P2D2</accession>
<feature type="region of interest" description="Disordered" evidence="2">
    <location>
        <begin position="1"/>
        <end position="362"/>
    </location>
</feature>
<proteinExistence type="predicted"/>
<dbReference type="EnsemblMetazoa" id="AEPI001066-RA">
    <property type="protein sequence ID" value="AEPI001066-PA"/>
    <property type="gene ID" value="AEPI001066"/>
</dbReference>
<feature type="compositionally biased region" description="Basic and acidic residues" evidence="2">
    <location>
        <begin position="301"/>
        <end position="324"/>
    </location>
</feature>
<evidence type="ECO:0000256" key="1">
    <source>
        <dbReference type="SAM" id="Coils"/>
    </source>
</evidence>
<dbReference type="Proteomes" id="UP000075885">
    <property type="component" value="Unassembled WGS sequence"/>
</dbReference>
<feature type="compositionally biased region" description="Basic and acidic residues" evidence="2">
    <location>
        <begin position="191"/>
        <end position="201"/>
    </location>
</feature>